<dbReference type="OrthoDB" id="332281at2759"/>
<feature type="compositionally biased region" description="Pro residues" evidence="1">
    <location>
        <begin position="665"/>
        <end position="675"/>
    </location>
</feature>
<protein>
    <submittedName>
        <fullName evidence="3">Conserved oligomeric golgi complex subunit 2</fullName>
    </submittedName>
</protein>
<feature type="compositionally biased region" description="Gly residues" evidence="1">
    <location>
        <begin position="64"/>
        <end position="75"/>
    </location>
</feature>
<dbReference type="PANTHER" id="PTHR12961">
    <property type="entry name" value="CONSERVED OLIGOMERIC GOLGI COMPLEX COMPONENT 2"/>
    <property type="match status" value="1"/>
</dbReference>
<feature type="compositionally biased region" description="Low complexity" evidence="1">
    <location>
        <begin position="1492"/>
        <end position="1510"/>
    </location>
</feature>
<organism evidence="3 4">
    <name type="scientific">Cystoisospora suis</name>
    <dbReference type="NCBI Taxonomy" id="483139"/>
    <lineage>
        <taxon>Eukaryota</taxon>
        <taxon>Sar</taxon>
        <taxon>Alveolata</taxon>
        <taxon>Apicomplexa</taxon>
        <taxon>Conoidasida</taxon>
        <taxon>Coccidia</taxon>
        <taxon>Eucoccidiorida</taxon>
        <taxon>Eimeriorina</taxon>
        <taxon>Sarcocystidae</taxon>
        <taxon>Cystoisospora</taxon>
    </lineage>
</organism>
<feature type="compositionally biased region" description="Basic and acidic residues" evidence="1">
    <location>
        <begin position="101"/>
        <end position="137"/>
    </location>
</feature>
<evidence type="ECO:0000256" key="1">
    <source>
        <dbReference type="SAM" id="MobiDB-lite"/>
    </source>
</evidence>
<evidence type="ECO:0000313" key="4">
    <source>
        <dbReference type="Proteomes" id="UP000221165"/>
    </source>
</evidence>
<accession>A0A2C6KQ58</accession>
<feature type="region of interest" description="Disordered" evidence="1">
    <location>
        <begin position="1"/>
        <end position="150"/>
    </location>
</feature>
<keyword evidence="4" id="KW-1185">Reference proteome</keyword>
<gene>
    <name evidence="3" type="ORF">CSUI_007528</name>
</gene>
<dbReference type="InterPro" id="IPR009316">
    <property type="entry name" value="COG2"/>
</dbReference>
<dbReference type="GO" id="GO:0006891">
    <property type="term" value="P:intra-Golgi vesicle-mediated transport"/>
    <property type="evidence" value="ECO:0007669"/>
    <property type="project" value="TreeGrafter"/>
</dbReference>
<feature type="compositionally biased region" description="Basic and acidic residues" evidence="1">
    <location>
        <begin position="375"/>
        <end position="392"/>
    </location>
</feature>
<feature type="region of interest" description="Disordered" evidence="1">
    <location>
        <begin position="1021"/>
        <end position="1052"/>
    </location>
</feature>
<feature type="region of interest" description="Disordered" evidence="1">
    <location>
        <begin position="1458"/>
        <end position="1510"/>
    </location>
</feature>
<dbReference type="Proteomes" id="UP000221165">
    <property type="component" value="Unassembled WGS sequence"/>
</dbReference>
<dbReference type="VEuPathDB" id="ToxoDB:CSUI_007528"/>
<feature type="compositionally biased region" description="Acidic residues" evidence="1">
    <location>
        <begin position="1551"/>
        <end position="1560"/>
    </location>
</feature>
<feature type="region of interest" description="Disordered" evidence="1">
    <location>
        <begin position="1548"/>
        <end position="1570"/>
    </location>
</feature>
<feature type="domain" description="COG complex component COG2 C-terminal" evidence="2">
    <location>
        <begin position="1602"/>
        <end position="1743"/>
    </location>
</feature>
<feature type="compositionally biased region" description="Low complexity" evidence="1">
    <location>
        <begin position="281"/>
        <end position="302"/>
    </location>
</feature>
<sequence>MEGGAPVSSPTSSLFVVPSRPSTDIRSSLAQTYLSDRSEVSSGASSTRQSVRTLADRIQTFSGKRGGTGHSGGPSAGHISNGSDSGAASSSSSSQILLNGDSRKNGKDRLSSSEETKPDRSSTRDGKSSESAEESHGHVPGTGTSPEETIEDLNPLAYVLEKRKHSPLSLLHSSLSSSCSSLENQLLSFLQSNYVEISAIASDLDEADGDLHPILAPLSEYKARAERIFHQLNNQRVAVELLLRNKGSALKRRRYLRLLSRSYQIFKRIVSDLHTLLNSDFPVSSSSSPPSSSCLDTSDTTPGIREHQISSSSSPPSSDSSHDLPSREKNVSFMSVVSSSSLSSRLSQQDRGKNPCENRSTNSSTSFSPGSGDRLGTHLDRNGEGLHDRRESPVNSLQKDDEEQQKHVDKKENRGRLILEDMTSTVLSLIQKAPILIFLNEEKGRWRTSSSSSVSTGGGIERGPARGEGENCALLDTRQKDLRFGDTYPGPSSSSFSSFTYLFESPILEKARQERFGAMLRAAEHVTAEEKNGEDDSSLFIKKAWNRQGEDRYIEGHDKIGILGMNPMREGGLLKRYVGLETVVKDLNKLRECLLAAKPFFTDVEREETPSSSSSPSCLSLADLQMHVQQQLSSNVENVDSSSSLDETSSPTHSASPAAPSCPSSSPPVLSPSPPLHSSSNNHFPTSSCESSGKESVQKPTSALSQGLPLELSHLQVAAEMLEKALQARLMREIQGLLQSLCISAFSFHKERKEAPAPLPATTQEKKVWVKEGIACSSESLEQLEEHGDGVASQDRRGEEHVEEEWMLALEHLLRPVLEHAKGTGKEEGSEVEALIRHFFVDRLIQDALQVSRQFSRGGEREGFSHPSSQPGAGRKEALVYRRFLVAVIAGLSTQPSVFLWLASRLSTGAHRRASCLYQHALRESLTSTRANDLSSQDCEETPTEEQPSSKKNDSSFMKEERKLRQRDREDSSCQSLQRPTTTSGRYGWCCCCCIYNAVEEGKGREGRGCSSLEEYEGERTFEGQREGRERIRGKEEKGHEEGRSSGGLNKKKIENDRRNCLCGKRLQSRLYLLSDVLGIELLKTIDSSFSSMFKPAFKGTFLSTYSDTLQFFSVLESWMSPCEVSRFRSFPAMQILQARWSMPLWCSICEAQQQEQLHQQLLCDERLVDSSDGLHHQKPIPYMGQTFWFLSSILLLRLLRYRFNHNPSRHLFFLSDPLLSPFLFSSVKNHSSDKRERNIPFSSSCSTGFSITWMKKDVAEALLATTTFSSLDLSECSSLGYEEDTCLFHTRNEKQRAAKLFSSRCLPQSLSFLVSIIKVYIDAGPAIARSSGAGVLTKGVVPTAQGLSTHQQQTSSSPQSTGGGVGSPGGGPPPLTSGDSLDSSSRAGGGSPTVHLSCFRILRLLADYGAVVQWLQAPSTPPSLCWVLSPSRLSSPSASHPFLSALGVSFPAALREKEQERSTISSQSSQTAERNQKDDHHHIKTIHPLGSTPNNNVSTSPSSSLSSSALSPAMSPLFEAALWQVVHGVTEALEALPGHCCGGCFKGGEDKEEEEEENEREGNAEKERDMDHRSCEIYAKQKLREGSQLVVSLWRIFRHASYLLREAQIHLEQQALVYIQQMTKRNLLPLRSIPAGYRMTSKQAPRTASSYVERTLQPLAAFGAFADDVLPSNLVQSLMQRSVNITTELWCEEAEKMLKTEEQKEMSLLRLQRGGGNHTSGQHGAGSASVSDLDKMKLQLLLVRSGETPVSAVTSCVVRIP</sequence>
<feature type="region of interest" description="Disordered" evidence="1">
    <location>
        <begin position="281"/>
        <end position="327"/>
    </location>
</feature>
<feature type="compositionally biased region" description="Low complexity" evidence="1">
    <location>
        <begin position="310"/>
        <end position="319"/>
    </location>
</feature>
<dbReference type="InterPro" id="IPR024603">
    <property type="entry name" value="COG_complex_COG2_C"/>
</dbReference>
<reference evidence="3 4" key="1">
    <citation type="journal article" date="2017" name="Int. J. Parasitol.">
        <title>The genome of the protozoan parasite Cystoisospora suis and a reverse vaccinology approach to identify vaccine candidates.</title>
        <authorList>
            <person name="Palmieri N."/>
            <person name="Shrestha A."/>
            <person name="Ruttkowski B."/>
            <person name="Beck T."/>
            <person name="Vogl C."/>
            <person name="Tomley F."/>
            <person name="Blake D.P."/>
            <person name="Joachim A."/>
        </authorList>
    </citation>
    <scope>NUCLEOTIDE SEQUENCE [LARGE SCALE GENOMIC DNA]</scope>
    <source>
        <strain evidence="3 4">Wien I</strain>
    </source>
</reference>
<dbReference type="PANTHER" id="PTHR12961:SF0">
    <property type="entry name" value="CONSERVED OLIGOMERIC GOLGI COMPLEX SUBUNIT 2"/>
    <property type="match status" value="1"/>
</dbReference>
<feature type="compositionally biased region" description="Basic and acidic residues" evidence="1">
    <location>
        <begin position="1021"/>
        <end position="1044"/>
    </location>
</feature>
<dbReference type="GO" id="GO:0007030">
    <property type="term" value="P:Golgi organization"/>
    <property type="evidence" value="ECO:0007669"/>
    <property type="project" value="InterPro"/>
</dbReference>
<feature type="compositionally biased region" description="Polar residues" evidence="1">
    <location>
        <begin position="1463"/>
        <end position="1474"/>
    </location>
</feature>
<feature type="region of interest" description="Disordered" evidence="1">
    <location>
        <begin position="1347"/>
        <end position="1389"/>
    </location>
</feature>
<proteinExistence type="predicted"/>
<feature type="region of interest" description="Disordered" evidence="1">
    <location>
        <begin position="340"/>
        <end position="412"/>
    </location>
</feature>
<feature type="region of interest" description="Disordered" evidence="1">
    <location>
        <begin position="932"/>
        <end position="984"/>
    </location>
</feature>
<feature type="compositionally biased region" description="Low complexity" evidence="1">
    <location>
        <begin position="632"/>
        <end position="664"/>
    </location>
</feature>
<feature type="compositionally biased region" description="Polar residues" evidence="1">
    <location>
        <begin position="681"/>
        <end position="691"/>
    </location>
</feature>
<feature type="compositionally biased region" description="Basic and acidic residues" evidence="1">
    <location>
        <begin position="948"/>
        <end position="972"/>
    </location>
</feature>
<name>A0A2C6KQ58_9APIC</name>
<evidence type="ECO:0000313" key="3">
    <source>
        <dbReference type="EMBL" id="PHJ18645.1"/>
    </source>
</evidence>
<feature type="compositionally biased region" description="Basic and acidic residues" evidence="1">
    <location>
        <begin position="1561"/>
        <end position="1570"/>
    </location>
</feature>
<dbReference type="GO" id="GO:0017119">
    <property type="term" value="C:Golgi transport complex"/>
    <property type="evidence" value="ECO:0007669"/>
    <property type="project" value="TreeGrafter"/>
</dbReference>
<comment type="caution">
    <text evidence="3">The sequence shown here is derived from an EMBL/GenBank/DDBJ whole genome shotgun (WGS) entry which is preliminary data.</text>
</comment>
<dbReference type="GeneID" id="94430884"/>
<dbReference type="RefSeq" id="XP_067920351.1">
    <property type="nucleotide sequence ID" value="XM_068067673.1"/>
</dbReference>
<feature type="compositionally biased region" description="Polar residues" evidence="1">
    <location>
        <begin position="8"/>
        <end position="52"/>
    </location>
</feature>
<dbReference type="GO" id="GO:0015031">
    <property type="term" value="P:protein transport"/>
    <property type="evidence" value="ECO:0007669"/>
    <property type="project" value="InterPro"/>
</dbReference>
<feature type="region of interest" description="Disordered" evidence="1">
    <location>
        <begin position="631"/>
        <end position="703"/>
    </location>
</feature>
<feature type="compositionally biased region" description="Low complexity" evidence="1">
    <location>
        <begin position="360"/>
        <end position="372"/>
    </location>
</feature>
<dbReference type="Pfam" id="PF12022">
    <property type="entry name" value="COG2_C"/>
    <property type="match status" value="1"/>
</dbReference>
<feature type="compositionally biased region" description="Polar residues" evidence="1">
    <location>
        <begin position="973"/>
        <end position="984"/>
    </location>
</feature>
<dbReference type="GO" id="GO:0016020">
    <property type="term" value="C:membrane"/>
    <property type="evidence" value="ECO:0007669"/>
    <property type="project" value="InterPro"/>
</dbReference>
<feature type="region of interest" description="Disordered" evidence="1">
    <location>
        <begin position="447"/>
        <end position="470"/>
    </location>
</feature>
<feature type="compositionally biased region" description="Low complexity" evidence="1">
    <location>
        <begin position="1347"/>
        <end position="1361"/>
    </location>
</feature>
<dbReference type="EMBL" id="MIGC01003978">
    <property type="protein sequence ID" value="PHJ18645.1"/>
    <property type="molecule type" value="Genomic_DNA"/>
</dbReference>
<evidence type="ECO:0000259" key="2">
    <source>
        <dbReference type="Pfam" id="PF12022"/>
    </source>
</evidence>
<feature type="compositionally biased region" description="Low complexity" evidence="1">
    <location>
        <begin position="76"/>
        <end position="100"/>
    </location>
</feature>